<dbReference type="InterPro" id="IPR015884">
    <property type="entry name" value="Malic_enzyme_CS"/>
</dbReference>
<dbReference type="AlphaFoldDB" id="T1KCR8"/>
<dbReference type="SUPFAM" id="SSF51735">
    <property type="entry name" value="NAD(P)-binding Rossmann-fold domains"/>
    <property type="match status" value="1"/>
</dbReference>
<feature type="binding site" evidence="6">
    <location>
        <position position="517"/>
    </location>
    <ligand>
        <name>(S)-malate</name>
        <dbReference type="ChEBI" id="CHEBI:15589"/>
    </ligand>
</feature>
<comment type="cofactor">
    <cofactor evidence="7">
        <name>Mg(2+)</name>
        <dbReference type="ChEBI" id="CHEBI:18420"/>
    </cofactor>
    <cofactor evidence="7">
        <name>Mn(2+)</name>
        <dbReference type="ChEBI" id="CHEBI:29035"/>
    </cofactor>
    <text evidence="7">Divalent metal cations. Prefers magnesium or manganese.</text>
</comment>
<dbReference type="CDD" id="cd05312">
    <property type="entry name" value="NAD_bind_1_malic_enz"/>
    <property type="match status" value="1"/>
</dbReference>
<comment type="similarity">
    <text evidence="2 8">Belongs to the malic enzymes family.</text>
</comment>
<evidence type="ECO:0000256" key="5">
    <source>
        <dbReference type="PIRSR" id="PIRSR000106-1"/>
    </source>
</evidence>
<dbReference type="KEGG" id="tut:107362947"/>
<feature type="active site" description="Proton acceptor" evidence="5">
    <location>
        <position position="237"/>
    </location>
</feature>
<dbReference type="OrthoDB" id="5365701at2759"/>
<dbReference type="Gene3D" id="3.40.50.10380">
    <property type="entry name" value="Malic enzyme, N-terminal domain"/>
    <property type="match status" value="1"/>
</dbReference>
<evidence type="ECO:0000256" key="8">
    <source>
        <dbReference type="RuleBase" id="RU003426"/>
    </source>
</evidence>
<dbReference type="FunFam" id="3.40.50.720:FF:000060">
    <property type="entry name" value="Malic enzyme"/>
    <property type="match status" value="1"/>
</dbReference>
<evidence type="ECO:0000256" key="2">
    <source>
        <dbReference type="ARBA" id="ARBA00008785"/>
    </source>
</evidence>
<feature type="domain" description="Malic enzyme N-terminal" evidence="10">
    <location>
        <begin position="143"/>
        <end position="324"/>
    </location>
</feature>
<dbReference type="SMART" id="SM01274">
    <property type="entry name" value="malic"/>
    <property type="match status" value="1"/>
</dbReference>
<dbReference type="EnsemblMetazoa" id="tetur09g00240.1">
    <property type="protein sequence ID" value="tetur09g00240.1"/>
    <property type="gene ID" value="tetur09g00240"/>
</dbReference>
<reference evidence="11" key="2">
    <citation type="submission" date="2015-06" db="UniProtKB">
        <authorList>
            <consortium name="EnsemblMetazoa"/>
        </authorList>
    </citation>
    <scope>IDENTIFICATION</scope>
</reference>
<dbReference type="InterPro" id="IPR037062">
    <property type="entry name" value="Malic_N_dom_sf"/>
</dbReference>
<dbReference type="Gene3D" id="3.40.50.720">
    <property type="entry name" value="NAD(P)-binding Rossmann-like Domain"/>
    <property type="match status" value="1"/>
</dbReference>
<evidence type="ECO:0000259" key="9">
    <source>
        <dbReference type="SMART" id="SM00919"/>
    </source>
</evidence>
<dbReference type="GO" id="GO:0046872">
    <property type="term" value="F:metal ion binding"/>
    <property type="evidence" value="ECO:0007669"/>
    <property type="project" value="UniProtKB-KW"/>
</dbReference>
<dbReference type="FunFam" id="3.40.50.10380:FF:000004">
    <property type="entry name" value="Malic enzyme"/>
    <property type="match status" value="1"/>
</dbReference>
<feature type="binding site" evidence="7">
    <location>
        <position position="309"/>
    </location>
    <ligand>
        <name>a divalent metal cation</name>
        <dbReference type="ChEBI" id="CHEBI:60240"/>
    </ligand>
</feature>
<gene>
    <name evidence="11" type="primary">107362947</name>
</gene>
<dbReference type="Pfam" id="PF03949">
    <property type="entry name" value="Malic_M"/>
    <property type="match status" value="1"/>
</dbReference>
<dbReference type="GO" id="GO:0051287">
    <property type="term" value="F:NAD binding"/>
    <property type="evidence" value="ECO:0007669"/>
    <property type="project" value="InterPro"/>
</dbReference>
<evidence type="ECO:0000313" key="11">
    <source>
        <dbReference type="EnsemblMetazoa" id="tetur09g00240.1"/>
    </source>
</evidence>
<comment type="cofactor">
    <cofactor evidence="1">
        <name>Mn(2+)</name>
        <dbReference type="ChEBI" id="CHEBI:29035"/>
    </cofactor>
</comment>
<feature type="binding site" evidence="7">
    <location>
        <position position="310"/>
    </location>
    <ligand>
        <name>a divalent metal cation</name>
        <dbReference type="ChEBI" id="CHEBI:60240"/>
    </ligand>
</feature>
<dbReference type="SMART" id="SM00919">
    <property type="entry name" value="Malic_M"/>
    <property type="match status" value="1"/>
</dbReference>
<keyword evidence="3 7" id="KW-0479">Metal-binding</keyword>
<dbReference type="InterPro" id="IPR046346">
    <property type="entry name" value="Aminoacid_DH-like_N_sf"/>
</dbReference>
<proteinExistence type="inferred from homology"/>
<sequence length="614" mass="68432">MGLMQSKNQQSGLNRCACICNTVDHYKICVTQPVSSSPTPYRTTVFSGNPYYSKVNQQVTGKRWFSLDSTKMSNRQLSGSDLLKDNRQNKDLSFTMRERDQYKIRGLLPAAIRGQKLEAEAAMAYLNSLESNLTKYMFLRELQDRNERLFYRVLCENTEQLMPLVYTPVVGEACINYSRIFQRARGMYITVHDSGQISNILANWPEKDVKAIVVTDGERILGLGDLGANGMGIPVGKLSLYTALAGIPPNLTLPVTLDTGTDNQELLNNPFYIGLKQRRVRGPQYDDLIDEFMEAVIKRWGRSCLIQFEDFGNRNAFRLLEKYRDNYCTFNDDIQGTASVCVAGILASCRITGMRISQQKFLFFGAGEAALGIANLLVMAMEKEGVPNEEARDRIWLMDSRGLVVENREGGLDNEKIKFAKKAEPMKNLEAIVDLVKPTALIGVAAQPKAFNEKILKKMGALSDRPLIFPLSNPTSKAECTADEAYHATEGRCVFASGSPFDAVEINGKTFHPGQGNNAYIFPGISLAAIACGVHTIPDESFLIASKALADQVTDEDLAQGRVYPPLSDIREVSLKLAAKVAQYFYVESLATVRPEPTDKLLFMKTLQYDYSYV</sequence>
<dbReference type="PIRSF" id="PIRSF000106">
    <property type="entry name" value="ME"/>
    <property type="match status" value="1"/>
</dbReference>
<evidence type="ECO:0000256" key="6">
    <source>
        <dbReference type="PIRSR" id="PIRSR000106-2"/>
    </source>
</evidence>
<dbReference type="STRING" id="32264.T1KCR8"/>
<dbReference type="InterPro" id="IPR012301">
    <property type="entry name" value="Malic_N_dom"/>
</dbReference>
<feature type="binding site" evidence="6">
    <location>
        <position position="219"/>
    </location>
    <ligand>
        <name>(S)-malate</name>
        <dbReference type="ChEBI" id="CHEBI:15589"/>
    </ligand>
</feature>
<dbReference type="InterPro" id="IPR001891">
    <property type="entry name" value="Malic_OxRdtase"/>
</dbReference>
<dbReference type="OMA" id="QIVNHMV"/>
<evidence type="ECO:0000313" key="12">
    <source>
        <dbReference type="Proteomes" id="UP000015104"/>
    </source>
</evidence>
<dbReference type="Proteomes" id="UP000015104">
    <property type="component" value="Unassembled WGS sequence"/>
</dbReference>
<feature type="binding site" evidence="7">
    <location>
        <position position="333"/>
    </location>
    <ligand>
        <name>a divalent metal cation</name>
        <dbReference type="ChEBI" id="CHEBI:60240"/>
    </ligand>
</feature>
<dbReference type="PANTHER" id="PTHR23406:SF90">
    <property type="entry name" value="MALIC ENZYME-RELATED"/>
    <property type="match status" value="1"/>
</dbReference>
<organism evidence="11 12">
    <name type="scientific">Tetranychus urticae</name>
    <name type="common">Two-spotted spider mite</name>
    <dbReference type="NCBI Taxonomy" id="32264"/>
    <lineage>
        <taxon>Eukaryota</taxon>
        <taxon>Metazoa</taxon>
        <taxon>Ecdysozoa</taxon>
        <taxon>Arthropoda</taxon>
        <taxon>Chelicerata</taxon>
        <taxon>Arachnida</taxon>
        <taxon>Acari</taxon>
        <taxon>Acariformes</taxon>
        <taxon>Trombidiformes</taxon>
        <taxon>Prostigmata</taxon>
        <taxon>Eleutherengona</taxon>
        <taxon>Raphignathae</taxon>
        <taxon>Tetranychoidea</taxon>
        <taxon>Tetranychidae</taxon>
        <taxon>Tetranychus</taxon>
    </lineage>
</organism>
<dbReference type="EMBL" id="CAEY01001996">
    <property type="status" value="NOT_ANNOTATED_CDS"/>
    <property type="molecule type" value="Genomic_DNA"/>
</dbReference>
<reference evidence="12" key="1">
    <citation type="submission" date="2011-08" db="EMBL/GenBank/DDBJ databases">
        <authorList>
            <person name="Rombauts S."/>
        </authorList>
    </citation>
    <scope>NUCLEOTIDE SEQUENCE</scope>
    <source>
        <strain evidence="12">London</strain>
    </source>
</reference>
<dbReference type="PROSITE" id="PS00331">
    <property type="entry name" value="MALIC_ENZYMES"/>
    <property type="match status" value="1"/>
</dbReference>
<dbReference type="NCBIfam" id="NF010052">
    <property type="entry name" value="PRK13529.1"/>
    <property type="match status" value="1"/>
</dbReference>
<name>T1KCR8_TETUR</name>
<dbReference type="GO" id="GO:0006108">
    <property type="term" value="P:malate metabolic process"/>
    <property type="evidence" value="ECO:0007669"/>
    <property type="project" value="TreeGrafter"/>
</dbReference>
<accession>T1KCR8</accession>
<dbReference type="GO" id="GO:0004473">
    <property type="term" value="F:malate dehydrogenase (decarboxylating) (NADP+) activity"/>
    <property type="evidence" value="ECO:0007669"/>
    <property type="project" value="TreeGrafter"/>
</dbReference>
<evidence type="ECO:0000259" key="10">
    <source>
        <dbReference type="SMART" id="SM01274"/>
    </source>
</evidence>
<dbReference type="GO" id="GO:0005739">
    <property type="term" value="C:mitochondrion"/>
    <property type="evidence" value="ECO:0007669"/>
    <property type="project" value="TreeGrafter"/>
</dbReference>
<dbReference type="InterPro" id="IPR036291">
    <property type="entry name" value="NAD(P)-bd_dom_sf"/>
</dbReference>
<dbReference type="SUPFAM" id="SSF53223">
    <property type="entry name" value="Aminoacid dehydrogenase-like, N-terminal domain"/>
    <property type="match status" value="1"/>
</dbReference>
<dbReference type="Pfam" id="PF00390">
    <property type="entry name" value="malic"/>
    <property type="match status" value="1"/>
</dbReference>
<dbReference type="HOGENOM" id="CLU_011405_5_2_1"/>
<feature type="binding site" evidence="6">
    <location>
        <position position="473"/>
    </location>
    <ligand>
        <name>(S)-malate</name>
        <dbReference type="ChEBI" id="CHEBI:15589"/>
    </ligand>
</feature>
<keyword evidence="4 8" id="KW-0560">Oxidoreductase</keyword>
<evidence type="ECO:0000256" key="4">
    <source>
        <dbReference type="ARBA" id="ARBA00023002"/>
    </source>
</evidence>
<dbReference type="PANTHER" id="PTHR23406">
    <property type="entry name" value="MALIC ENZYME-RELATED"/>
    <property type="match status" value="1"/>
</dbReference>
<protein>
    <recommendedName>
        <fullName evidence="8">Malic enzyme</fullName>
    </recommendedName>
</protein>
<feature type="domain" description="Malic enzyme NAD-binding" evidence="9">
    <location>
        <begin position="334"/>
        <end position="586"/>
    </location>
</feature>
<evidence type="ECO:0000256" key="3">
    <source>
        <dbReference type="ARBA" id="ARBA00022723"/>
    </source>
</evidence>
<dbReference type="PRINTS" id="PR00072">
    <property type="entry name" value="MALOXRDTASE"/>
</dbReference>
<dbReference type="InterPro" id="IPR012302">
    <property type="entry name" value="Malic_NAD-bd"/>
</dbReference>
<evidence type="ECO:0000256" key="7">
    <source>
        <dbReference type="PIRSR" id="PIRSR000106-3"/>
    </source>
</evidence>
<evidence type="ECO:0000256" key="1">
    <source>
        <dbReference type="ARBA" id="ARBA00001936"/>
    </source>
</evidence>
<keyword evidence="12" id="KW-1185">Reference proteome</keyword>
<dbReference type="eggNOG" id="KOG1257">
    <property type="taxonomic scope" value="Eukaryota"/>
</dbReference>
<feature type="active site" description="Proton donor" evidence="5">
    <location>
        <position position="166"/>
    </location>
</feature>